<feature type="compositionally biased region" description="Low complexity" evidence="1">
    <location>
        <begin position="7"/>
        <end position="75"/>
    </location>
</feature>
<reference evidence="4" key="1">
    <citation type="submission" date="2022-08" db="EMBL/GenBank/DDBJ databases">
        <authorList>
            <person name="Tistechok S."/>
            <person name="Samborskyy M."/>
            <person name="Roman I."/>
        </authorList>
    </citation>
    <scope>NUCLEOTIDE SEQUENCE</scope>
    <source>
        <strain evidence="4">DSM 103496</strain>
    </source>
</reference>
<keyword evidence="2" id="KW-0812">Transmembrane</keyword>
<proteinExistence type="predicted"/>
<evidence type="ECO:0000259" key="3">
    <source>
        <dbReference type="Pfam" id="PF18181"/>
    </source>
</evidence>
<dbReference type="InterPro" id="IPR040884">
    <property type="entry name" value="SLATT_1"/>
</dbReference>
<feature type="region of interest" description="Disordered" evidence="1">
    <location>
        <begin position="1"/>
        <end position="114"/>
    </location>
</feature>
<dbReference type="Proteomes" id="UP001141259">
    <property type="component" value="Unassembled WGS sequence"/>
</dbReference>
<dbReference type="Pfam" id="PF18181">
    <property type="entry name" value="SLATT_1"/>
    <property type="match status" value="1"/>
</dbReference>
<keyword evidence="5" id="KW-1185">Reference proteome</keyword>
<feature type="transmembrane region" description="Helical" evidence="2">
    <location>
        <begin position="148"/>
        <end position="169"/>
    </location>
</feature>
<evidence type="ECO:0000256" key="2">
    <source>
        <dbReference type="SAM" id="Phobius"/>
    </source>
</evidence>
<evidence type="ECO:0000313" key="5">
    <source>
        <dbReference type="Proteomes" id="UP001141259"/>
    </source>
</evidence>
<protein>
    <submittedName>
        <fullName evidence="4">SLATT domain-containing protein</fullName>
    </submittedName>
</protein>
<dbReference type="EMBL" id="JANYMP010000018">
    <property type="protein sequence ID" value="MCS7481376.1"/>
    <property type="molecule type" value="Genomic_DNA"/>
</dbReference>
<sequence>MSDAKTEPTTPGKPGAAAPAKSEAPTPGKTGATTPAKPAAPGKLEAAAPAKTGPAPAKPQASATAAASTSARTGAVQARLEAAPPAKAEAPPVKPSPKPRPKPQVKAAPPSAEERRAQFVRVYLKHRVGERLDGFERARAKYTSSRRWTGALSVLLLAASAALGAVAAADATRRPMWGFLAAVAASLAVAVAWYESAFGLRRLARRSTSGAALLEILQAHGAPSDEDGVAAFVTEVESVLRHSD</sequence>
<keyword evidence="2" id="KW-0472">Membrane</keyword>
<keyword evidence="2" id="KW-1133">Transmembrane helix</keyword>
<feature type="transmembrane region" description="Helical" evidence="2">
    <location>
        <begin position="175"/>
        <end position="194"/>
    </location>
</feature>
<evidence type="ECO:0000313" key="4">
    <source>
        <dbReference type="EMBL" id="MCS7481376.1"/>
    </source>
</evidence>
<comment type="caution">
    <text evidence="4">The sequence shown here is derived from an EMBL/GenBank/DDBJ whole genome shotgun (WGS) entry which is preliminary data.</text>
</comment>
<dbReference type="RefSeq" id="WP_259626871.1">
    <property type="nucleotide sequence ID" value="NZ_JANYMP010000018.1"/>
</dbReference>
<dbReference type="AlphaFoldDB" id="A0A9X2VRM8"/>
<evidence type="ECO:0000256" key="1">
    <source>
        <dbReference type="SAM" id="MobiDB-lite"/>
    </source>
</evidence>
<organism evidence="4 5">
    <name type="scientific">Umezawaea endophytica</name>
    <dbReference type="NCBI Taxonomy" id="1654476"/>
    <lineage>
        <taxon>Bacteria</taxon>
        <taxon>Bacillati</taxon>
        <taxon>Actinomycetota</taxon>
        <taxon>Actinomycetes</taxon>
        <taxon>Pseudonocardiales</taxon>
        <taxon>Pseudonocardiaceae</taxon>
        <taxon>Umezawaea</taxon>
    </lineage>
</organism>
<accession>A0A9X2VRM8</accession>
<feature type="compositionally biased region" description="Low complexity" evidence="1">
    <location>
        <begin position="82"/>
        <end position="91"/>
    </location>
</feature>
<dbReference type="NCBIfam" id="NF033634">
    <property type="entry name" value="SLATT_1"/>
    <property type="match status" value="1"/>
</dbReference>
<feature type="domain" description="SMODS and SLOG-associating 2TM effector" evidence="3">
    <location>
        <begin position="123"/>
        <end position="241"/>
    </location>
</feature>
<name>A0A9X2VRM8_9PSEU</name>
<gene>
    <name evidence="4" type="ORF">NZH93_31350</name>
</gene>